<sequence length="231" mass="26577">MPFPHCLLCFLFHHIHYLLNLVPYCMKMDPIVSYLLLLSLRWSTHSSVSWTERLTSCFYSSMQRRLNRLSNFSHDNKLLALMDMKGFDPKEVVVTVKDGKVKVLAEHKEEHATTEGKEYNYRSIMKEISLPLGVSKDEVTYSLGPNSIMKIEMACKCYPCLLSRLSHQPCTRSSSCLFRNKRQPSEQMCVGLILKGFGGQKGGASRKTQRWFWAYLTAVTCWVPKAQPEIV</sequence>
<dbReference type="GO" id="GO:0030154">
    <property type="term" value="P:cell differentiation"/>
    <property type="evidence" value="ECO:0007669"/>
    <property type="project" value="UniProtKB-KW"/>
</dbReference>
<evidence type="ECO:0000256" key="3">
    <source>
        <dbReference type="ARBA" id="ARBA00004300"/>
    </source>
</evidence>
<protein>
    <recommendedName>
        <fullName evidence="4">Outer dense fiber protein 1</fullName>
    </recommendedName>
</protein>
<dbReference type="PANTHER" id="PTHR17125">
    <property type="entry name" value="OUTER DENSE FIBER PROTEIN 1"/>
    <property type="match status" value="1"/>
</dbReference>
<evidence type="ECO:0000256" key="2">
    <source>
        <dbReference type="ARBA" id="ARBA00004230"/>
    </source>
</evidence>
<name>A0A8D0F754_STROC</name>
<evidence type="ECO:0000256" key="7">
    <source>
        <dbReference type="ARBA" id="ARBA00022846"/>
    </source>
</evidence>
<dbReference type="InterPro" id="IPR002068">
    <property type="entry name" value="A-crystallin/Hsp20_dom"/>
</dbReference>
<evidence type="ECO:0000256" key="10">
    <source>
        <dbReference type="SAM" id="SignalP"/>
    </source>
</evidence>
<keyword evidence="7" id="KW-0282">Flagellum</keyword>
<dbReference type="InterPro" id="IPR037389">
    <property type="entry name" value="ODFP"/>
</dbReference>
<evidence type="ECO:0000256" key="6">
    <source>
        <dbReference type="ARBA" id="ARBA00022782"/>
    </source>
</evidence>
<keyword evidence="9" id="KW-0969">Cilium</keyword>
<dbReference type="AlphaFoldDB" id="A0A8D0F754"/>
<dbReference type="SUPFAM" id="SSF49764">
    <property type="entry name" value="HSP20-like chaperones"/>
    <property type="match status" value="1"/>
</dbReference>
<accession>A0A8D0F754</accession>
<reference evidence="12" key="2">
    <citation type="submission" date="2025-09" db="UniProtKB">
        <authorList>
            <consortium name="Ensembl"/>
        </authorList>
    </citation>
    <scope>IDENTIFICATION</scope>
</reference>
<evidence type="ECO:0000313" key="13">
    <source>
        <dbReference type="Proteomes" id="UP000694551"/>
    </source>
</evidence>
<evidence type="ECO:0000256" key="9">
    <source>
        <dbReference type="ARBA" id="ARBA00023069"/>
    </source>
</evidence>
<evidence type="ECO:0000256" key="1">
    <source>
        <dbReference type="ARBA" id="ARBA00001979"/>
    </source>
</evidence>
<dbReference type="Pfam" id="PF00011">
    <property type="entry name" value="HSP20"/>
    <property type="match status" value="1"/>
</dbReference>
<reference evidence="12" key="1">
    <citation type="submission" date="2025-08" db="UniProtKB">
        <authorList>
            <consortium name="Ensembl"/>
        </authorList>
    </citation>
    <scope>IDENTIFICATION</scope>
</reference>
<feature type="signal peptide" evidence="10">
    <location>
        <begin position="1"/>
        <end position="20"/>
    </location>
</feature>
<dbReference type="GO" id="GO:0005813">
    <property type="term" value="C:centrosome"/>
    <property type="evidence" value="ECO:0007669"/>
    <property type="project" value="UniProtKB-SubCell"/>
</dbReference>
<evidence type="ECO:0000256" key="8">
    <source>
        <dbReference type="ARBA" id="ARBA00022871"/>
    </source>
</evidence>
<comment type="function">
    <text evidence="1">Component of the outer dense fibers (ODF) of spermatozoa. ODF are filamentous structures located on the outside of the axoneme in the midpiece and principal piece of the mammalian sperm tail and may help to maintain the passive elastic structures and elastic recoil of the sperm tail.</text>
</comment>
<evidence type="ECO:0000256" key="5">
    <source>
        <dbReference type="ARBA" id="ARBA00022473"/>
    </source>
</evidence>
<proteinExistence type="predicted"/>
<dbReference type="GO" id="GO:0007283">
    <property type="term" value="P:spermatogenesis"/>
    <property type="evidence" value="ECO:0007669"/>
    <property type="project" value="UniProtKB-KW"/>
</dbReference>
<feature type="chain" id="PRO_5034384432" description="Outer dense fiber protein 1" evidence="10">
    <location>
        <begin position="21"/>
        <end position="231"/>
    </location>
</feature>
<keyword evidence="9" id="KW-0966">Cell projection</keyword>
<keyword evidence="13" id="KW-1185">Reference proteome</keyword>
<dbReference type="InterPro" id="IPR008978">
    <property type="entry name" value="HSP20-like_chaperone"/>
</dbReference>
<feature type="domain" description="SHSP" evidence="11">
    <location>
        <begin position="75"/>
        <end position="153"/>
    </location>
</feature>
<keyword evidence="5" id="KW-0217">Developmental protein</keyword>
<dbReference type="GO" id="GO:0031514">
    <property type="term" value="C:motile cilium"/>
    <property type="evidence" value="ECO:0007669"/>
    <property type="project" value="UniProtKB-SubCell"/>
</dbReference>
<organism evidence="12 13">
    <name type="scientific">Strix occidentalis caurina</name>
    <name type="common">northern spotted owl</name>
    <dbReference type="NCBI Taxonomy" id="311401"/>
    <lineage>
        <taxon>Eukaryota</taxon>
        <taxon>Metazoa</taxon>
        <taxon>Chordata</taxon>
        <taxon>Craniata</taxon>
        <taxon>Vertebrata</taxon>
        <taxon>Euteleostomi</taxon>
        <taxon>Archelosauria</taxon>
        <taxon>Archosauria</taxon>
        <taxon>Dinosauria</taxon>
        <taxon>Saurischia</taxon>
        <taxon>Theropoda</taxon>
        <taxon>Coelurosauria</taxon>
        <taxon>Aves</taxon>
        <taxon>Neognathae</taxon>
        <taxon>Neoaves</taxon>
        <taxon>Telluraves</taxon>
        <taxon>Strigiformes</taxon>
        <taxon>Strigidae</taxon>
        <taxon>Strix</taxon>
    </lineage>
</organism>
<keyword evidence="8" id="KW-0744">Spermatogenesis</keyword>
<dbReference type="GO" id="GO:0099513">
    <property type="term" value="C:polymeric cytoskeletal fiber"/>
    <property type="evidence" value="ECO:0007669"/>
    <property type="project" value="InterPro"/>
</dbReference>
<dbReference type="Gene3D" id="2.60.40.790">
    <property type="match status" value="1"/>
</dbReference>
<evidence type="ECO:0000313" key="12">
    <source>
        <dbReference type="Ensembl" id="ENSSOCP00000011104.1"/>
    </source>
</evidence>
<comment type="subcellular location">
    <subcellularLocation>
        <location evidence="2">Cell projection</location>
        <location evidence="2">Cilium</location>
        <location evidence="2">Flagellum</location>
    </subcellularLocation>
    <subcellularLocation>
        <location evidence="3">Cytoplasm</location>
        <location evidence="3">Cytoskeleton</location>
        <location evidence="3">Microtubule organizing center</location>
        <location evidence="3">Centrosome</location>
    </subcellularLocation>
</comment>
<keyword evidence="6" id="KW-0221">Differentiation</keyword>
<dbReference type="PANTHER" id="PTHR17125:SF2">
    <property type="entry name" value="OUTER DENSE FIBER PROTEIN 1"/>
    <property type="match status" value="1"/>
</dbReference>
<keyword evidence="10" id="KW-0732">Signal</keyword>
<evidence type="ECO:0000256" key="4">
    <source>
        <dbReference type="ARBA" id="ARBA00019020"/>
    </source>
</evidence>
<evidence type="ECO:0000259" key="11">
    <source>
        <dbReference type="Pfam" id="PF00011"/>
    </source>
</evidence>
<dbReference type="Ensembl" id="ENSSOCT00000011401.1">
    <property type="protein sequence ID" value="ENSSOCP00000011104.1"/>
    <property type="gene ID" value="ENSSOCG00000008434.1"/>
</dbReference>
<dbReference type="Proteomes" id="UP000694551">
    <property type="component" value="Unplaced"/>
</dbReference>